<dbReference type="InterPro" id="IPR009959">
    <property type="entry name" value="Cyclase_SnoaL-like"/>
</dbReference>
<dbReference type="PANTHER" id="PTHR38436">
    <property type="entry name" value="POLYKETIDE CYCLASE SNOAL-LIKE DOMAIN"/>
    <property type="match status" value="1"/>
</dbReference>
<reference evidence="2" key="1">
    <citation type="submission" date="2024-07" db="EMBL/GenBank/DDBJ databases">
        <authorList>
            <person name="Yu S.T."/>
        </authorList>
    </citation>
    <scope>NUCLEOTIDE SEQUENCE</scope>
    <source>
        <strain evidence="2">R21</strain>
    </source>
</reference>
<dbReference type="Pfam" id="PF07366">
    <property type="entry name" value="SnoaL"/>
    <property type="match status" value="1"/>
</dbReference>
<organism evidence="2">
    <name type="scientific">Streptomyces sp. R21</name>
    <dbReference type="NCBI Taxonomy" id="3238627"/>
    <lineage>
        <taxon>Bacteria</taxon>
        <taxon>Bacillati</taxon>
        <taxon>Actinomycetota</taxon>
        <taxon>Actinomycetes</taxon>
        <taxon>Kitasatosporales</taxon>
        <taxon>Streptomycetaceae</taxon>
        <taxon>Streptomyces</taxon>
    </lineage>
</organism>
<feature type="region of interest" description="Disordered" evidence="1">
    <location>
        <begin position="1"/>
        <end position="22"/>
    </location>
</feature>
<dbReference type="PANTHER" id="PTHR38436:SF1">
    <property type="entry name" value="ESTER CYCLASE"/>
    <property type="match status" value="1"/>
</dbReference>
<sequence>MNTTDRTLTRNSQSAPSEQLDRNKETVRAFIDALFTKGDLGAVDEYLAEDFLNHDPPFGASADREGMRAASALIRTAFPDWHSEPDLLIAEDDLVVEHFAATGTQRGEILGVPAPAEGRSATLRGINIFRIRDERIVERWGRLDELGFMRQLGGAPAQE</sequence>
<proteinExistence type="predicted"/>
<protein>
    <submittedName>
        <fullName evidence="2">Ester cyclase</fullName>
    </submittedName>
</protein>
<feature type="compositionally biased region" description="Polar residues" evidence="1">
    <location>
        <begin position="1"/>
        <end position="17"/>
    </location>
</feature>
<dbReference type="AlphaFoldDB" id="A0AB39NZM8"/>
<dbReference type="GO" id="GO:0030638">
    <property type="term" value="P:polyketide metabolic process"/>
    <property type="evidence" value="ECO:0007669"/>
    <property type="project" value="InterPro"/>
</dbReference>
<name>A0AB39NZM8_9ACTN</name>
<accession>A0AB39NZM8</accession>
<dbReference type="Gene3D" id="3.10.450.50">
    <property type="match status" value="1"/>
</dbReference>
<dbReference type="SUPFAM" id="SSF54427">
    <property type="entry name" value="NTF2-like"/>
    <property type="match status" value="1"/>
</dbReference>
<evidence type="ECO:0000313" key="2">
    <source>
        <dbReference type="EMBL" id="XDQ23727.1"/>
    </source>
</evidence>
<gene>
    <name evidence="2" type="ORF">AB5J56_03020</name>
</gene>
<dbReference type="RefSeq" id="WP_369229725.1">
    <property type="nucleotide sequence ID" value="NZ_CP163435.1"/>
</dbReference>
<evidence type="ECO:0000256" key="1">
    <source>
        <dbReference type="SAM" id="MobiDB-lite"/>
    </source>
</evidence>
<dbReference type="InterPro" id="IPR032710">
    <property type="entry name" value="NTF2-like_dom_sf"/>
</dbReference>
<dbReference type="EMBL" id="CP163435">
    <property type="protein sequence ID" value="XDQ23727.1"/>
    <property type="molecule type" value="Genomic_DNA"/>
</dbReference>